<reference evidence="1" key="1">
    <citation type="submission" date="2019-10" db="EMBL/GenBank/DDBJ databases">
        <authorList>
            <consortium name="DOE Joint Genome Institute"/>
            <person name="Kuo A."/>
            <person name="Miyauchi S."/>
            <person name="Kiss E."/>
            <person name="Drula E."/>
            <person name="Kohler A."/>
            <person name="Sanchez-Garcia M."/>
            <person name="Andreopoulos B."/>
            <person name="Barry K.W."/>
            <person name="Bonito G."/>
            <person name="Buee M."/>
            <person name="Carver A."/>
            <person name="Chen C."/>
            <person name="Cichocki N."/>
            <person name="Clum A."/>
            <person name="Culley D."/>
            <person name="Crous P.W."/>
            <person name="Fauchery L."/>
            <person name="Girlanda M."/>
            <person name="Hayes R."/>
            <person name="Keri Z."/>
            <person name="LaButti K."/>
            <person name="Lipzen A."/>
            <person name="Lombard V."/>
            <person name="Magnuson J."/>
            <person name="Maillard F."/>
            <person name="Morin E."/>
            <person name="Murat C."/>
            <person name="Nolan M."/>
            <person name="Ohm R."/>
            <person name="Pangilinan J."/>
            <person name="Pereira M."/>
            <person name="Perotto S."/>
            <person name="Peter M."/>
            <person name="Riley R."/>
            <person name="Sitrit Y."/>
            <person name="Stielow B."/>
            <person name="Szollosi G."/>
            <person name="Zifcakova L."/>
            <person name="Stursova M."/>
            <person name="Spatafora J.W."/>
            <person name="Tedersoo L."/>
            <person name="Vaario L.-M."/>
            <person name="Yamada A."/>
            <person name="Yan M."/>
            <person name="Wang P."/>
            <person name="Xu J."/>
            <person name="Bruns T."/>
            <person name="Baldrian P."/>
            <person name="Vilgalys R."/>
            <person name="Henrissat B."/>
            <person name="Grigoriev I.V."/>
            <person name="Hibbett D."/>
            <person name="Nagy L.G."/>
            <person name="Martin F.M."/>
        </authorList>
    </citation>
    <scope>NUCLEOTIDE SEQUENCE</scope>
    <source>
        <strain evidence="1">Prilba</strain>
    </source>
</reference>
<proteinExistence type="predicted"/>
<dbReference type="EMBL" id="WHVB01000003">
    <property type="protein sequence ID" value="KAF8485123.1"/>
    <property type="molecule type" value="Genomic_DNA"/>
</dbReference>
<dbReference type="AlphaFoldDB" id="A0A9P5N385"/>
<name>A0A9P5N385_9AGAM</name>
<organism evidence="1 2">
    <name type="scientific">Russula ochroleuca</name>
    <dbReference type="NCBI Taxonomy" id="152965"/>
    <lineage>
        <taxon>Eukaryota</taxon>
        <taxon>Fungi</taxon>
        <taxon>Dikarya</taxon>
        <taxon>Basidiomycota</taxon>
        <taxon>Agaricomycotina</taxon>
        <taxon>Agaricomycetes</taxon>
        <taxon>Russulales</taxon>
        <taxon>Russulaceae</taxon>
        <taxon>Russula</taxon>
    </lineage>
</organism>
<reference evidence="1" key="2">
    <citation type="journal article" date="2020" name="Nat. Commun.">
        <title>Large-scale genome sequencing of mycorrhizal fungi provides insights into the early evolution of symbiotic traits.</title>
        <authorList>
            <person name="Miyauchi S."/>
            <person name="Kiss E."/>
            <person name="Kuo A."/>
            <person name="Drula E."/>
            <person name="Kohler A."/>
            <person name="Sanchez-Garcia M."/>
            <person name="Morin E."/>
            <person name="Andreopoulos B."/>
            <person name="Barry K.W."/>
            <person name="Bonito G."/>
            <person name="Buee M."/>
            <person name="Carver A."/>
            <person name="Chen C."/>
            <person name="Cichocki N."/>
            <person name="Clum A."/>
            <person name="Culley D."/>
            <person name="Crous P.W."/>
            <person name="Fauchery L."/>
            <person name="Girlanda M."/>
            <person name="Hayes R.D."/>
            <person name="Keri Z."/>
            <person name="LaButti K."/>
            <person name="Lipzen A."/>
            <person name="Lombard V."/>
            <person name="Magnuson J."/>
            <person name="Maillard F."/>
            <person name="Murat C."/>
            <person name="Nolan M."/>
            <person name="Ohm R.A."/>
            <person name="Pangilinan J."/>
            <person name="Pereira M.F."/>
            <person name="Perotto S."/>
            <person name="Peter M."/>
            <person name="Pfister S."/>
            <person name="Riley R."/>
            <person name="Sitrit Y."/>
            <person name="Stielow J.B."/>
            <person name="Szollosi G."/>
            <person name="Zifcakova L."/>
            <person name="Stursova M."/>
            <person name="Spatafora J.W."/>
            <person name="Tedersoo L."/>
            <person name="Vaario L.M."/>
            <person name="Yamada A."/>
            <person name="Yan M."/>
            <person name="Wang P."/>
            <person name="Xu J."/>
            <person name="Bruns T."/>
            <person name="Baldrian P."/>
            <person name="Vilgalys R."/>
            <person name="Dunand C."/>
            <person name="Henrissat B."/>
            <person name="Grigoriev I.V."/>
            <person name="Hibbett D."/>
            <person name="Nagy L.G."/>
            <person name="Martin F.M."/>
        </authorList>
    </citation>
    <scope>NUCLEOTIDE SEQUENCE</scope>
    <source>
        <strain evidence="1">Prilba</strain>
    </source>
</reference>
<keyword evidence="2" id="KW-1185">Reference proteome</keyword>
<protein>
    <submittedName>
        <fullName evidence="1">Uncharacterized protein</fullName>
    </submittedName>
</protein>
<accession>A0A9P5N385</accession>
<evidence type="ECO:0000313" key="1">
    <source>
        <dbReference type="EMBL" id="KAF8485123.1"/>
    </source>
</evidence>
<dbReference type="OrthoDB" id="3227825at2759"/>
<evidence type="ECO:0000313" key="2">
    <source>
        <dbReference type="Proteomes" id="UP000759537"/>
    </source>
</evidence>
<gene>
    <name evidence="1" type="ORF">DFH94DRAFT_718465</name>
</gene>
<sequence length="206" mass="22296">MSEEQQQSLKEHSYGVITFPDTAPPVPHNHQACMPRDYAIHPAPEISLFGPPPAGHPAYCEPQPVGHAQYYGPTVPSDSATHIHHHTPCAPQPTNQFNNIAPAQPCGSVTATANGPPFLDIPFGGVAENTPVPSGTSTGRRLKRTRQDFNDADYNPTVPGISMANIYRDLAARFINNPQSNIFIVRMESSAGRSRVVIELEIVDAV</sequence>
<dbReference type="Proteomes" id="UP000759537">
    <property type="component" value="Unassembled WGS sequence"/>
</dbReference>
<comment type="caution">
    <text evidence="1">The sequence shown here is derived from an EMBL/GenBank/DDBJ whole genome shotgun (WGS) entry which is preliminary data.</text>
</comment>